<feature type="region of interest" description="Disordered" evidence="5">
    <location>
        <begin position="219"/>
        <end position="245"/>
    </location>
</feature>
<sequence length="272" mass="29090">MPIMLGGGGLGTVVLLVLYLLLSRGGGMGGGPAEPGQQAQRQGENNLEHCSTEGAVNEYADCRAAAMADSLNAVWPSVLPEQAGIEYGEPGLRLFQNSVQTGCGNASSSTGPFYCPRDQHIYLDTSFFDQLEQLGGSSGSLSQMYVVAHEWGHHIQNLEDTLGLSDYNDPGEDSAAVAIELQADCYAGIWASRADKGDDALLEPITEDQLKEAIETSRAIGDDHIQEQSGRDINPDAWTHGSSEQRQQAFLTGYNEGSMAKCDTLNRGVYKG</sequence>
<dbReference type="PANTHER" id="PTHR30168">
    <property type="entry name" value="PUTATIVE MEMBRANE PROTEIN YPFJ"/>
    <property type="match status" value="1"/>
</dbReference>
<keyword evidence="2" id="KW-0812">Transmembrane</keyword>
<keyword evidence="3" id="KW-1133">Transmembrane helix</keyword>
<protein>
    <recommendedName>
        <fullName evidence="8">Neutral zinc metallopeptidase</fullName>
    </recommendedName>
</protein>
<proteinExistence type="predicted"/>
<dbReference type="InterPro" id="IPR007343">
    <property type="entry name" value="Uncharacterised_pept_Zn_put"/>
</dbReference>
<evidence type="ECO:0000313" key="7">
    <source>
        <dbReference type="Proteomes" id="UP000186292"/>
    </source>
</evidence>
<dbReference type="GO" id="GO:0016020">
    <property type="term" value="C:membrane"/>
    <property type="evidence" value="ECO:0007669"/>
    <property type="project" value="UniProtKB-SubCell"/>
</dbReference>
<evidence type="ECO:0000256" key="4">
    <source>
        <dbReference type="ARBA" id="ARBA00023136"/>
    </source>
</evidence>
<evidence type="ECO:0000313" key="6">
    <source>
        <dbReference type="EMBL" id="SIS48261.1"/>
    </source>
</evidence>
<organism evidence="6 7">
    <name type="scientific">Corynebacterium appendicis CIP 107643</name>
    <dbReference type="NCBI Taxonomy" id="1161099"/>
    <lineage>
        <taxon>Bacteria</taxon>
        <taxon>Bacillati</taxon>
        <taxon>Actinomycetota</taxon>
        <taxon>Actinomycetes</taxon>
        <taxon>Mycobacteriales</taxon>
        <taxon>Corynebacteriaceae</taxon>
        <taxon>Corynebacterium</taxon>
    </lineage>
</organism>
<gene>
    <name evidence="6" type="ORF">SAMN05444817_10736</name>
</gene>
<name>A0A1N7JG82_9CORY</name>
<dbReference type="STRING" id="1161099.SAMN05444817_10736"/>
<dbReference type="AlphaFoldDB" id="A0A1N7JG82"/>
<evidence type="ECO:0000256" key="5">
    <source>
        <dbReference type="SAM" id="MobiDB-lite"/>
    </source>
</evidence>
<accession>A0A1N7JG82</accession>
<dbReference type="Proteomes" id="UP000186292">
    <property type="component" value="Unassembled WGS sequence"/>
</dbReference>
<keyword evidence="4" id="KW-0472">Membrane</keyword>
<dbReference type="Pfam" id="PF04228">
    <property type="entry name" value="Zn_peptidase"/>
    <property type="match status" value="1"/>
</dbReference>
<reference evidence="7" key="1">
    <citation type="submission" date="2017-01" db="EMBL/GenBank/DDBJ databases">
        <authorList>
            <person name="Varghese N."/>
            <person name="Submissions S."/>
        </authorList>
    </citation>
    <scope>NUCLEOTIDE SEQUENCE [LARGE SCALE GENOMIC DNA]</scope>
    <source>
        <strain evidence="7">DSM 44531</strain>
    </source>
</reference>
<dbReference type="PANTHER" id="PTHR30168:SF0">
    <property type="entry name" value="INNER MEMBRANE PROTEIN"/>
    <property type="match status" value="1"/>
</dbReference>
<comment type="subcellular location">
    <subcellularLocation>
        <location evidence="1">Membrane</location>
        <topology evidence="1">Single-pass membrane protein</topology>
    </subcellularLocation>
</comment>
<evidence type="ECO:0008006" key="8">
    <source>
        <dbReference type="Google" id="ProtNLM"/>
    </source>
</evidence>
<keyword evidence="7" id="KW-1185">Reference proteome</keyword>
<dbReference type="EMBL" id="FTOF01000007">
    <property type="protein sequence ID" value="SIS48261.1"/>
    <property type="molecule type" value="Genomic_DNA"/>
</dbReference>
<evidence type="ECO:0000256" key="2">
    <source>
        <dbReference type="ARBA" id="ARBA00022692"/>
    </source>
</evidence>
<feature type="compositionally biased region" description="Basic and acidic residues" evidence="5">
    <location>
        <begin position="219"/>
        <end position="234"/>
    </location>
</feature>
<dbReference type="SUPFAM" id="SSF55486">
    <property type="entry name" value="Metalloproteases ('zincins'), catalytic domain"/>
    <property type="match status" value="1"/>
</dbReference>
<evidence type="ECO:0000256" key="3">
    <source>
        <dbReference type="ARBA" id="ARBA00022989"/>
    </source>
</evidence>
<evidence type="ECO:0000256" key="1">
    <source>
        <dbReference type="ARBA" id="ARBA00004167"/>
    </source>
</evidence>